<protein>
    <submittedName>
        <fullName evidence="2">Uncharacterized protein</fullName>
    </submittedName>
</protein>
<organism evidence="2 3">
    <name type="scientific">Ceutorhynchus assimilis</name>
    <name type="common">cabbage seed weevil</name>
    <dbReference type="NCBI Taxonomy" id="467358"/>
    <lineage>
        <taxon>Eukaryota</taxon>
        <taxon>Metazoa</taxon>
        <taxon>Ecdysozoa</taxon>
        <taxon>Arthropoda</taxon>
        <taxon>Hexapoda</taxon>
        <taxon>Insecta</taxon>
        <taxon>Pterygota</taxon>
        <taxon>Neoptera</taxon>
        <taxon>Endopterygota</taxon>
        <taxon>Coleoptera</taxon>
        <taxon>Polyphaga</taxon>
        <taxon>Cucujiformia</taxon>
        <taxon>Curculionidae</taxon>
        <taxon>Ceutorhynchinae</taxon>
        <taxon>Ceutorhynchus</taxon>
    </lineage>
</organism>
<evidence type="ECO:0000256" key="1">
    <source>
        <dbReference type="SAM" id="MobiDB-lite"/>
    </source>
</evidence>
<name>A0A9N9MIQ5_9CUCU</name>
<feature type="compositionally biased region" description="Polar residues" evidence="1">
    <location>
        <begin position="626"/>
        <end position="658"/>
    </location>
</feature>
<keyword evidence="3" id="KW-1185">Reference proteome</keyword>
<feature type="compositionally biased region" description="Low complexity" evidence="1">
    <location>
        <begin position="408"/>
        <end position="435"/>
    </location>
</feature>
<sequence>MFNLSGSGVLHLGVKGLNHYKYDKINVTLSYFVVLVQSIDEHRPKKKEKRQLDYALSQHYAGPHSYRLERRISNGPPPFYSQSQYHPGPPRPYRKGRPQSLPAPPYAVQMEPLIHYSQRDPLYDTNTLPPDIDPGQDLAAQDHDGVDRGGSGDTIYIPHKPLIKYIEKPVYIKEPEPIIEIIIKESNVTLPPPPTEAPPPPQKKKKEEVQVFYVKYKKNPNGYGKDAVIYDKPIPAISPQVPEEEEPEPEEEWKDTPPATGYGGYGEYSNEVTEPPKPSTTLRTIIKPDSEVYHSPGNNVKVTFGKEGFDYDKRSSKPEDYPGPPQSQPGDQYPKARQLTSYSDVYFKRPTYNNNYQSSSNEYRSEVRPPQSYRPFNSYSPPSNQYNSRPPNREFNNRPPPFFPPPKYSKSSSSSQPAPSASSRPSFPNFSHSISHPPPPQYQPQPKPVSSNNNNYPPQRFQSQFSDVLPPSQRKPVPYTPFEKIRPSFNNHPPPTQATNHHQLPHVSQNIQFRPEPQYNHQQQQLPLNRSPPSFAEVNNQFKFIDQQQQNYNNLQQQNYNNQQQQQQQQQQSVQNIVPPGGQLIHSLPKYEQHLVVDQATGQVAQSLPLQQQQQQQIHQQESRANKQVKQNHAQYYRQLPSNQNVANHRSEQQSTTR</sequence>
<feature type="compositionally biased region" description="Low complexity" evidence="1">
    <location>
        <begin position="352"/>
        <end position="362"/>
    </location>
</feature>
<feature type="region of interest" description="Disordered" evidence="1">
    <location>
        <begin position="615"/>
        <end position="658"/>
    </location>
</feature>
<dbReference type="EMBL" id="OU892279">
    <property type="protein sequence ID" value="CAG9765611.1"/>
    <property type="molecule type" value="Genomic_DNA"/>
</dbReference>
<gene>
    <name evidence="2" type="ORF">CEUTPL_LOCUS6216</name>
</gene>
<feature type="compositionally biased region" description="Pro residues" evidence="1">
    <location>
        <begin position="398"/>
        <end position="407"/>
    </location>
</feature>
<feature type="compositionally biased region" description="Acidic residues" evidence="1">
    <location>
        <begin position="242"/>
        <end position="253"/>
    </location>
</feature>
<feature type="region of interest" description="Disordered" evidence="1">
    <location>
        <begin position="236"/>
        <end position="502"/>
    </location>
</feature>
<dbReference type="AlphaFoldDB" id="A0A9N9MIQ5"/>
<evidence type="ECO:0000313" key="3">
    <source>
        <dbReference type="Proteomes" id="UP001152799"/>
    </source>
</evidence>
<feature type="compositionally biased region" description="Pro residues" evidence="1">
    <location>
        <begin position="436"/>
        <end position="447"/>
    </location>
</feature>
<feature type="compositionally biased region" description="Basic and acidic residues" evidence="1">
    <location>
        <begin position="307"/>
        <end position="320"/>
    </location>
</feature>
<reference evidence="2" key="1">
    <citation type="submission" date="2022-01" db="EMBL/GenBank/DDBJ databases">
        <authorList>
            <person name="King R."/>
        </authorList>
    </citation>
    <scope>NUCLEOTIDE SEQUENCE</scope>
</reference>
<dbReference type="Proteomes" id="UP001152799">
    <property type="component" value="Chromosome 3"/>
</dbReference>
<feature type="compositionally biased region" description="Polar residues" evidence="1">
    <location>
        <begin position="452"/>
        <end position="466"/>
    </location>
</feature>
<evidence type="ECO:0000313" key="2">
    <source>
        <dbReference type="EMBL" id="CAG9765611.1"/>
    </source>
</evidence>
<proteinExistence type="predicted"/>
<dbReference type="OrthoDB" id="6378339at2759"/>
<feature type="region of interest" description="Disordered" evidence="1">
    <location>
        <begin position="71"/>
        <end position="102"/>
    </location>
</feature>
<feature type="compositionally biased region" description="Low complexity" evidence="1">
    <location>
        <begin position="377"/>
        <end position="390"/>
    </location>
</feature>
<accession>A0A9N9MIQ5</accession>